<dbReference type="GO" id="GO:0003993">
    <property type="term" value="F:acid phosphatase activity"/>
    <property type="evidence" value="ECO:0007669"/>
    <property type="project" value="UniProtKB-EC"/>
</dbReference>
<dbReference type="Proteomes" id="UP001196413">
    <property type="component" value="Unassembled WGS sequence"/>
</dbReference>
<evidence type="ECO:0000256" key="2">
    <source>
        <dbReference type="ARBA" id="ARBA00005375"/>
    </source>
</evidence>
<reference evidence="8" key="1">
    <citation type="submission" date="2021-06" db="EMBL/GenBank/DDBJ databases">
        <title>Parelaphostrongylus tenuis whole genome reference sequence.</title>
        <authorList>
            <person name="Garwood T.J."/>
            <person name="Larsen P.A."/>
            <person name="Fountain-Jones N.M."/>
            <person name="Garbe J.R."/>
            <person name="Macchietto M.G."/>
            <person name="Kania S.A."/>
            <person name="Gerhold R.W."/>
            <person name="Richards J.E."/>
            <person name="Wolf T.M."/>
        </authorList>
    </citation>
    <scope>NUCLEOTIDE SEQUENCE</scope>
    <source>
        <strain evidence="8">MNPRO001-30</strain>
        <tissue evidence="8">Meninges</tissue>
    </source>
</reference>
<evidence type="ECO:0000256" key="4">
    <source>
        <dbReference type="ARBA" id="ARBA00022729"/>
    </source>
</evidence>
<comment type="catalytic activity">
    <reaction evidence="1">
        <text>a phosphate monoester + H2O = an alcohol + phosphate</text>
        <dbReference type="Rhea" id="RHEA:15017"/>
        <dbReference type="ChEBI" id="CHEBI:15377"/>
        <dbReference type="ChEBI" id="CHEBI:30879"/>
        <dbReference type="ChEBI" id="CHEBI:43474"/>
        <dbReference type="ChEBI" id="CHEBI:67140"/>
        <dbReference type="EC" id="3.1.3.2"/>
    </reaction>
</comment>
<evidence type="ECO:0000256" key="5">
    <source>
        <dbReference type="ARBA" id="ARBA00022801"/>
    </source>
</evidence>
<evidence type="ECO:0000256" key="7">
    <source>
        <dbReference type="ARBA" id="ARBA00023180"/>
    </source>
</evidence>
<dbReference type="PANTHER" id="PTHR11567">
    <property type="entry name" value="ACID PHOSPHATASE-RELATED"/>
    <property type="match status" value="1"/>
</dbReference>
<name>A0AAD5MQN1_PARTN</name>
<dbReference type="PROSITE" id="PS00616">
    <property type="entry name" value="HIS_ACID_PHOSPHAT_1"/>
    <property type="match status" value="1"/>
</dbReference>
<organism evidence="8 9">
    <name type="scientific">Parelaphostrongylus tenuis</name>
    <name type="common">Meningeal worm</name>
    <dbReference type="NCBI Taxonomy" id="148309"/>
    <lineage>
        <taxon>Eukaryota</taxon>
        <taxon>Metazoa</taxon>
        <taxon>Ecdysozoa</taxon>
        <taxon>Nematoda</taxon>
        <taxon>Chromadorea</taxon>
        <taxon>Rhabditida</taxon>
        <taxon>Rhabditina</taxon>
        <taxon>Rhabditomorpha</taxon>
        <taxon>Strongyloidea</taxon>
        <taxon>Metastrongylidae</taxon>
        <taxon>Parelaphostrongylus</taxon>
    </lineage>
</organism>
<keyword evidence="4" id="KW-0732">Signal</keyword>
<dbReference type="InterPro" id="IPR050645">
    <property type="entry name" value="Histidine_acid_phosphatase"/>
</dbReference>
<protein>
    <recommendedName>
        <fullName evidence="3">acid phosphatase</fullName>
        <ecNumber evidence="3">3.1.3.2</ecNumber>
    </recommendedName>
</protein>
<dbReference type="Gene3D" id="3.40.50.1240">
    <property type="entry name" value="Phosphoglycerate mutase-like"/>
    <property type="match status" value="1"/>
</dbReference>
<dbReference type="InterPro" id="IPR029033">
    <property type="entry name" value="His_PPase_superfam"/>
</dbReference>
<comment type="similarity">
    <text evidence="2">Belongs to the histidine acid phosphatase family.</text>
</comment>
<dbReference type="Pfam" id="PF00328">
    <property type="entry name" value="His_Phos_2"/>
    <property type="match status" value="1"/>
</dbReference>
<dbReference type="SUPFAM" id="SSF53254">
    <property type="entry name" value="Phosphoglycerate mutase-like"/>
    <property type="match status" value="1"/>
</dbReference>
<accession>A0AAD5MQN1</accession>
<evidence type="ECO:0000256" key="1">
    <source>
        <dbReference type="ARBA" id="ARBA00000032"/>
    </source>
</evidence>
<dbReference type="PANTHER" id="PTHR11567:SF211">
    <property type="entry name" value="PROSTATIC ACID PHOSPHATASE"/>
    <property type="match status" value="1"/>
</dbReference>
<sequence length="119" mass="13569">MSEELVLVQTVFRHGDRAPIRGMTSAESRAYFYRGKEHLTNKGLDQAHKLGLSLRRRYVESGFLDARYLPYEVEFRSSASQRCLMTASATASAMFNLTEEGHPTDVAIFTEPREKDYVC</sequence>
<comment type="caution">
    <text evidence="8">The sequence shown here is derived from an EMBL/GenBank/DDBJ whole genome shotgun (WGS) entry which is preliminary data.</text>
</comment>
<dbReference type="CDD" id="cd07061">
    <property type="entry name" value="HP_HAP_like"/>
    <property type="match status" value="1"/>
</dbReference>
<keyword evidence="9" id="KW-1185">Reference proteome</keyword>
<evidence type="ECO:0000256" key="6">
    <source>
        <dbReference type="ARBA" id="ARBA00023157"/>
    </source>
</evidence>
<keyword evidence="7" id="KW-0325">Glycoprotein</keyword>
<proteinExistence type="inferred from homology"/>
<dbReference type="EMBL" id="JAHQIW010004583">
    <property type="protein sequence ID" value="KAJ1363015.1"/>
    <property type="molecule type" value="Genomic_DNA"/>
</dbReference>
<gene>
    <name evidence="8" type="ORF">KIN20_022761</name>
</gene>
<evidence type="ECO:0000313" key="9">
    <source>
        <dbReference type="Proteomes" id="UP001196413"/>
    </source>
</evidence>
<dbReference type="InterPro" id="IPR000560">
    <property type="entry name" value="His_Pase_clade-2"/>
</dbReference>
<keyword evidence="6" id="KW-1015">Disulfide bond</keyword>
<dbReference type="EC" id="3.1.3.2" evidence="3"/>
<dbReference type="AlphaFoldDB" id="A0AAD5MQN1"/>
<dbReference type="InterPro" id="IPR033379">
    <property type="entry name" value="Acid_Pase_AS"/>
</dbReference>
<keyword evidence="5" id="KW-0378">Hydrolase</keyword>
<evidence type="ECO:0000256" key="3">
    <source>
        <dbReference type="ARBA" id="ARBA00012646"/>
    </source>
</evidence>
<evidence type="ECO:0000313" key="8">
    <source>
        <dbReference type="EMBL" id="KAJ1363015.1"/>
    </source>
</evidence>